<evidence type="ECO:0000313" key="3">
    <source>
        <dbReference type="Proteomes" id="UP000271974"/>
    </source>
</evidence>
<dbReference type="EMBL" id="RQTK01001047">
    <property type="protein sequence ID" value="RUS72589.1"/>
    <property type="molecule type" value="Genomic_DNA"/>
</dbReference>
<organism evidence="2 3">
    <name type="scientific">Elysia chlorotica</name>
    <name type="common">Eastern emerald elysia</name>
    <name type="synonym">Sea slug</name>
    <dbReference type="NCBI Taxonomy" id="188477"/>
    <lineage>
        <taxon>Eukaryota</taxon>
        <taxon>Metazoa</taxon>
        <taxon>Spiralia</taxon>
        <taxon>Lophotrochozoa</taxon>
        <taxon>Mollusca</taxon>
        <taxon>Gastropoda</taxon>
        <taxon>Heterobranchia</taxon>
        <taxon>Euthyneura</taxon>
        <taxon>Panpulmonata</taxon>
        <taxon>Sacoglossa</taxon>
        <taxon>Placobranchoidea</taxon>
        <taxon>Plakobranchidae</taxon>
        <taxon>Elysia</taxon>
    </lineage>
</organism>
<proteinExistence type="predicted"/>
<dbReference type="Proteomes" id="UP000271974">
    <property type="component" value="Unassembled WGS sequence"/>
</dbReference>
<comment type="caution">
    <text evidence="2">The sequence shown here is derived from an EMBL/GenBank/DDBJ whole genome shotgun (WGS) entry which is preliminary data.</text>
</comment>
<gene>
    <name evidence="2" type="ORF">EGW08_019652</name>
</gene>
<dbReference type="AlphaFoldDB" id="A0A433STM8"/>
<sequence length="252" mass="28373">MVVQNGHIGGARASGNSYYVDAAGYTNGSSYTMRSPNEDTVDVDMERLPREPIREAPSQNGACHHFKAPLSPSLRFPFAGKPLKRHSWDLGGTGNNNNNIKTSSNSSSNSIHNWFDRSDIQPRRSLHQVEHSRYGSHSMCDVNGTDGDTGTCNMMDLELAGADKSLRDISIAGADSEGGQCHHQYPLRHHRNHDNETGEDYRPRFHQPVDFKEDSQSARTVGQDARLYERKLWLQREQELYVQAMRLKRTCS</sequence>
<keyword evidence="3" id="KW-1185">Reference proteome</keyword>
<protein>
    <submittedName>
        <fullName evidence="2">Uncharacterized protein</fullName>
    </submittedName>
</protein>
<reference evidence="2 3" key="1">
    <citation type="submission" date="2019-01" db="EMBL/GenBank/DDBJ databases">
        <title>A draft genome assembly of the solar-powered sea slug Elysia chlorotica.</title>
        <authorList>
            <person name="Cai H."/>
            <person name="Li Q."/>
            <person name="Fang X."/>
            <person name="Li J."/>
            <person name="Curtis N.E."/>
            <person name="Altenburger A."/>
            <person name="Shibata T."/>
            <person name="Feng M."/>
            <person name="Maeda T."/>
            <person name="Schwartz J.A."/>
            <person name="Shigenobu S."/>
            <person name="Lundholm N."/>
            <person name="Nishiyama T."/>
            <person name="Yang H."/>
            <person name="Hasebe M."/>
            <person name="Li S."/>
            <person name="Pierce S.K."/>
            <person name="Wang J."/>
        </authorList>
    </citation>
    <scope>NUCLEOTIDE SEQUENCE [LARGE SCALE GENOMIC DNA]</scope>
    <source>
        <strain evidence="2">EC2010</strain>
        <tissue evidence="2">Whole organism of an adult</tissue>
    </source>
</reference>
<feature type="region of interest" description="Disordered" evidence="1">
    <location>
        <begin position="89"/>
        <end position="114"/>
    </location>
</feature>
<name>A0A433STM8_ELYCH</name>
<dbReference type="OrthoDB" id="10660544at2759"/>
<evidence type="ECO:0000256" key="1">
    <source>
        <dbReference type="SAM" id="MobiDB-lite"/>
    </source>
</evidence>
<feature type="compositionally biased region" description="Low complexity" evidence="1">
    <location>
        <begin position="95"/>
        <end position="113"/>
    </location>
</feature>
<evidence type="ECO:0000313" key="2">
    <source>
        <dbReference type="EMBL" id="RUS72589.1"/>
    </source>
</evidence>
<accession>A0A433STM8</accession>